<dbReference type="GO" id="GO:0140359">
    <property type="term" value="F:ABC-type transporter activity"/>
    <property type="evidence" value="ECO:0007669"/>
    <property type="project" value="InterPro"/>
</dbReference>
<dbReference type="EMBL" id="CP021748">
    <property type="protein sequence ID" value="ARX86570.1"/>
    <property type="molecule type" value="Genomic_DNA"/>
</dbReference>
<keyword evidence="9" id="KW-1185">Reference proteome</keyword>
<comment type="caution">
    <text evidence="6">Lacks conserved residue(s) required for the propagation of feature annotation.</text>
</comment>
<dbReference type="PANTHER" id="PTHR43027:SF2">
    <property type="entry name" value="TRANSPORT PERMEASE PROTEIN"/>
    <property type="match status" value="1"/>
</dbReference>
<proteinExistence type="inferred from homology"/>
<dbReference type="KEGG" id="salf:SMD44_06042"/>
<dbReference type="Pfam" id="PF12698">
    <property type="entry name" value="ABC2_membrane_3"/>
    <property type="match status" value="1"/>
</dbReference>
<dbReference type="STRING" id="67267.GCA_000716675_06001"/>
<keyword evidence="3 6" id="KW-1133">Transmembrane helix</keyword>
<feature type="transmembrane region" description="Helical" evidence="6">
    <location>
        <begin position="87"/>
        <end position="111"/>
    </location>
</feature>
<dbReference type="GO" id="GO:0046677">
    <property type="term" value="P:response to antibiotic"/>
    <property type="evidence" value="ECO:0007669"/>
    <property type="project" value="UniProtKB-KW"/>
</dbReference>
<evidence type="ECO:0000256" key="4">
    <source>
        <dbReference type="ARBA" id="ARBA00023136"/>
    </source>
</evidence>
<organism evidence="8 9">
    <name type="scientific">Streptomyces alboflavus</name>
    <dbReference type="NCBI Taxonomy" id="67267"/>
    <lineage>
        <taxon>Bacteria</taxon>
        <taxon>Bacillati</taxon>
        <taxon>Actinomycetota</taxon>
        <taxon>Actinomycetes</taxon>
        <taxon>Kitasatosporales</taxon>
        <taxon>Streptomycetaceae</taxon>
        <taxon>Streptomyces</taxon>
    </lineage>
</organism>
<dbReference type="PROSITE" id="PS51012">
    <property type="entry name" value="ABC_TM2"/>
    <property type="match status" value="1"/>
</dbReference>
<keyword evidence="4 6" id="KW-0472">Membrane</keyword>
<gene>
    <name evidence="8" type="ORF">SMD44_06042</name>
</gene>
<evidence type="ECO:0000256" key="6">
    <source>
        <dbReference type="RuleBase" id="RU361157"/>
    </source>
</evidence>
<feature type="transmembrane region" description="Helical" evidence="6">
    <location>
        <begin position="210"/>
        <end position="230"/>
    </location>
</feature>
<accession>A0A1Z1WJK8</accession>
<keyword evidence="6" id="KW-1003">Cell membrane</keyword>
<dbReference type="PIRSF" id="PIRSF006648">
    <property type="entry name" value="DrrB"/>
    <property type="match status" value="1"/>
</dbReference>
<dbReference type="AlphaFoldDB" id="A0A1Z1WJK8"/>
<evidence type="ECO:0000313" key="9">
    <source>
        <dbReference type="Proteomes" id="UP000195880"/>
    </source>
</evidence>
<evidence type="ECO:0000259" key="7">
    <source>
        <dbReference type="PROSITE" id="PS51012"/>
    </source>
</evidence>
<dbReference type="GO" id="GO:0043190">
    <property type="term" value="C:ATP-binding cassette (ABC) transporter complex"/>
    <property type="evidence" value="ECO:0007669"/>
    <property type="project" value="InterPro"/>
</dbReference>
<evidence type="ECO:0000256" key="2">
    <source>
        <dbReference type="ARBA" id="ARBA00022692"/>
    </source>
</evidence>
<comment type="similarity">
    <text evidence="6">Belongs to the ABC-2 integral membrane protein family.</text>
</comment>
<evidence type="ECO:0000256" key="1">
    <source>
        <dbReference type="ARBA" id="ARBA00004141"/>
    </source>
</evidence>
<protein>
    <recommendedName>
        <fullName evidence="6">Transport permease protein</fullName>
    </recommendedName>
</protein>
<evidence type="ECO:0000313" key="8">
    <source>
        <dbReference type="EMBL" id="ARX86570.1"/>
    </source>
</evidence>
<name>A0A1Z1WJK8_9ACTN</name>
<sequence>MFRREPGSLFWILAFPTVLLAVLGSVPSFREAQDDLGGIRLVDAYVPVTVLLSMIMSGIQAMPPVITGYRERGILRRMSATPVRPAAVLGAQMGLHGAAALGSALLSLTVGRAVFDVALPRQIFGYAVALVLATASALALGALVSALSRTSKAATAVGSAVFFPMMFSAGVWLPVQAMPDTLAQIVEALPFGAAAEALNQAAAGDWPGPVHLGVLVLWTAVLTAAAARWFRWE</sequence>
<evidence type="ECO:0000256" key="3">
    <source>
        <dbReference type="ARBA" id="ARBA00022989"/>
    </source>
</evidence>
<keyword evidence="2 6" id="KW-0812">Transmembrane</keyword>
<comment type="subcellular location">
    <subcellularLocation>
        <location evidence="6">Cell membrane</location>
        <topology evidence="6">Multi-pass membrane protein</topology>
    </subcellularLocation>
    <subcellularLocation>
        <location evidence="1">Membrane</location>
        <topology evidence="1">Multi-pass membrane protein</topology>
    </subcellularLocation>
</comment>
<dbReference type="PANTHER" id="PTHR43027">
    <property type="entry name" value="DOXORUBICIN RESISTANCE ABC TRANSPORTER PERMEASE PROTEIN DRRC-RELATED"/>
    <property type="match status" value="1"/>
</dbReference>
<dbReference type="InterPro" id="IPR013525">
    <property type="entry name" value="ABC2_TM"/>
</dbReference>
<dbReference type="Proteomes" id="UP000195880">
    <property type="component" value="Chromosome"/>
</dbReference>
<dbReference type="InterPro" id="IPR052902">
    <property type="entry name" value="ABC-2_transporter"/>
</dbReference>
<dbReference type="InterPro" id="IPR047817">
    <property type="entry name" value="ABC2_TM_bact-type"/>
</dbReference>
<evidence type="ECO:0000256" key="5">
    <source>
        <dbReference type="ARBA" id="ARBA00023251"/>
    </source>
</evidence>
<dbReference type="InterPro" id="IPR000412">
    <property type="entry name" value="ABC_2_transport"/>
</dbReference>
<dbReference type="eggNOG" id="COG0842">
    <property type="taxonomic scope" value="Bacteria"/>
</dbReference>
<feature type="transmembrane region" description="Helical" evidence="6">
    <location>
        <begin position="44"/>
        <end position="66"/>
    </location>
</feature>
<feature type="transmembrane region" description="Helical" evidence="6">
    <location>
        <begin position="153"/>
        <end position="173"/>
    </location>
</feature>
<keyword evidence="6" id="KW-0813">Transport</keyword>
<feature type="transmembrane region" description="Helical" evidence="6">
    <location>
        <begin position="123"/>
        <end position="146"/>
    </location>
</feature>
<dbReference type="PRINTS" id="PR00164">
    <property type="entry name" value="ABC2TRNSPORT"/>
</dbReference>
<keyword evidence="5" id="KW-0046">Antibiotic resistance</keyword>
<feature type="domain" description="ABC transmembrane type-2" evidence="7">
    <location>
        <begin position="7"/>
        <end position="233"/>
    </location>
</feature>
<reference evidence="8 9" key="1">
    <citation type="submission" date="2017-05" db="EMBL/GenBank/DDBJ databases">
        <title>Streptomyces alboflavus Genome sequencing and assembly.</title>
        <authorList>
            <person name="Wang Y."/>
            <person name="Du B."/>
            <person name="Ding Y."/>
            <person name="Liu H."/>
            <person name="Hou Q."/>
            <person name="Liu K."/>
            <person name="Wang C."/>
            <person name="Yao L."/>
        </authorList>
    </citation>
    <scope>NUCLEOTIDE SEQUENCE [LARGE SCALE GENOMIC DNA]</scope>
    <source>
        <strain evidence="8 9">MDJK44</strain>
    </source>
</reference>